<reference evidence="8" key="1">
    <citation type="submission" date="2012-07" db="EMBL/GenBank/DDBJ databases">
        <title>Genome of the Chinese tree shrew, a rising model animal genetically related to primates.</title>
        <authorList>
            <person name="Zhang G."/>
            <person name="Fan Y."/>
            <person name="Yao Y."/>
            <person name="Huang Z."/>
        </authorList>
    </citation>
    <scope>NUCLEOTIDE SEQUENCE [LARGE SCALE GENOMIC DNA]</scope>
</reference>
<evidence type="ECO:0000256" key="5">
    <source>
        <dbReference type="ARBA" id="ARBA00023242"/>
    </source>
</evidence>
<evidence type="ECO:0000256" key="1">
    <source>
        <dbReference type="ARBA" id="ARBA00004123"/>
    </source>
</evidence>
<keyword evidence="4" id="KW-0963">Cytoplasm</keyword>
<reference evidence="8" key="2">
    <citation type="journal article" date="2013" name="Nat. Commun.">
        <title>Genome of the Chinese tree shrew.</title>
        <authorList>
            <person name="Fan Y."/>
            <person name="Huang Z.Y."/>
            <person name="Cao C.C."/>
            <person name="Chen C.S."/>
            <person name="Chen Y.X."/>
            <person name="Fan D.D."/>
            <person name="He J."/>
            <person name="Hou H.L."/>
            <person name="Hu L."/>
            <person name="Hu X.T."/>
            <person name="Jiang X.T."/>
            <person name="Lai R."/>
            <person name="Lang Y.S."/>
            <person name="Liang B."/>
            <person name="Liao S.G."/>
            <person name="Mu D."/>
            <person name="Ma Y.Y."/>
            <person name="Niu Y.Y."/>
            <person name="Sun X.Q."/>
            <person name="Xia J.Q."/>
            <person name="Xiao J."/>
            <person name="Xiong Z.Q."/>
            <person name="Xu L."/>
            <person name="Yang L."/>
            <person name="Zhang Y."/>
            <person name="Zhao W."/>
            <person name="Zhao X.D."/>
            <person name="Zheng Y.T."/>
            <person name="Zhou J.M."/>
            <person name="Zhu Y.B."/>
            <person name="Zhang G.J."/>
            <person name="Wang J."/>
            <person name="Yao Y.G."/>
        </authorList>
    </citation>
    <scope>NUCLEOTIDE SEQUENCE [LARGE SCALE GENOMIC DNA]</scope>
</reference>
<dbReference type="PANTHER" id="PTHR14315:SF18">
    <property type="entry name" value="THYROID HORMONE-INDUCIBLE HEPATIC PROTEIN"/>
    <property type="match status" value="1"/>
</dbReference>
<keyword evidence="8" id="KW-1185">Reference proteome</keyword>
<evidence type="ECO:0000313" key="8">
    <source>
        <dbReference type="Proteomes" id="UP000011518"/>
    </source>
</evidence>
<dbReference type="Pfam" id="PF07084">
    <property type="entry name" value="Spot_14"/>
    <property type="match status" value="1"/>
</dbReference>
<dbReference type="EMBL" id="KB360263">
    <property type="protein sequence ID" value="ELV13887.1"/>
    <property type="molecule type" value="Genomic_DNA"/>
</dbReference>
<evidence type="ECO:0000256" key="4">
    <source>
        <dbReference type="ARBA" id="ARBA00022490"/>
    </source>
</evidence>
<protein>
    <submittedName>
        <fullName evidence="7">Thyroid hormone-inducible hepatic protein</fullName>
    </submittedName>
</protein>
<dbReference type="FunCoup" id="L8YCA0">
    <property type="interactions" value="229"/>
</dbReference>
<dbReference type="GO" id="GO:0005634">
    <property type="term" value="C:nucleus"/>
    <property type="evidence" value="ECO:0007669"/>
    <property type="project" value="UniProtKB-SubCell"/>
</dbReference>
<accession>L8YCA0</accession>
<sequence length="206" mass="22799">MDHLIQTGGLRAGIGLKQGCVDPEAGPWHPVNLPSDPEPRNSAGQPARPGVCEEANMQVPAKSYPKNCLLTVMDRYSATVRNMEQVVMIPSLLRGVQLGGPGAEAEAHAGAPDLYTYFTMLKTICVDVDHGLLPREEWQAKMVDEVENEAAETEEELKENKVSGRLDLEAQFHLHFCSLHHILTHLTLKAQEVTRKYQELIQGQVL</sequence>
<evidence type="ECO:0000313" key="7">
    <source>
        <dbReference type="EMBL" id="ELV13887.1"/>
    </source>
</evidence>
<dbReference type="InParanoid" id="L8YCA0"/>
<evidence type="ECO:0000256" key="3">
    <source>
        <dbReference type="ARBA" id="ARBA00009488"/>
    </source>
</evidence>
<dbReference type="eggNOG" id="ENOG502S7IQ">
    <property type="taxonomic scope" value="Eukaryota"/>
</dbReference>
<gene>
    <name evidence="7" type="ORF">TREES_T100007977</name>
</gene>
<proteinExistence type="inferred from homology"/>
<organism evidence="7 8">
    <name type="scientific">Tupaia chinensis</name>
    <name type="common">Chinese tree shrew</name>
    <name type="synonym">Tupaia belangeri chinensis</name>
    <dbReference type="NCBI Taxonomy" id="246437"/>
    <lineage>
        <taxon>Eukaryota</taxon>
        <taxon>Metazoa</taxon>
        <taxon>Chordata</taxon>
        <taxon>Craniata</taxon>
        <taxon>Vertebrata</taxon>
        <taxon>Euteleostomi</taxon>
        <taxon>Mammalia</taxon>
        <taxon>Eutheria</taxon>
        <taxon>Euarchontoglires</taxon>
        <taxon>Scandentia</taxon>
        <taxon>Tupaiidae</taxon>
        <taxon>Tupaia</taxon>
    </lineage>
</organism>
<dbReference type="Proteomes" id="UP000011518">
    <property type="component" value="Unassembled WGS sequence"/>
</dbReference>
<dbReference type="STRING" id="246437.L8YCA0"/>
<evidence type="ECO:0000256" key="2">
    <source>
        <dbReference type="ARBA" id="ARBA00004496"/>
    </source>
</evidence>
<dbReference type="PANTHER" id="PTHR14315">
    <property type="entry name" value="SPOT14 FAMILY MEMBER"/>
    <property type="match status" value="1"/>
</dbReference>
<comment type="similarity">
    <text evidence="3">Belongs to the SPOT14 family.</text>
</comment>
<keyword evidence="5" id="KW-0539">Nucleus</keyword>
<feature type="region of interest" description="Disordered" evidence="6">
    <location>
        <begin position="25"/>
        <end position="50"/>
    </location>
</feature>
<dbReference type="Gene3D" id="6.10.140.1610">
    <property type="match status" value="1"/>
</dbReference>
<dbReference type="AlphaFoldDB" id="L8YCA0"/>
<dbReference type="InterPro" id="IPR009786">
    <property type="entry name" value="Spot_14"/>
</dbReference>
<name>L8YCA0_TUPCH</name>
<dbReference type="GO" id="GO:0005829">
    <property type="term" value="C:cytosol"/>
    <property type="evidence" value="ECO:0007669"/>
    <property type="project" value="TreeGrafter"/>
</dbReference>
<evidence type="ECO:0000256" key="6">
    <source>
        <dbReference type="SAM" id="MobiDB-lite"/>
    </source>
</evidence>
<comment type="subcellular location">
    <subcellularLocation>
        <location evidence="2">Cytoplasm</location>
    </subcellularLocation>
    <subcellularLocation>
        <location evidence="1">Nucleus</location>
    </subcellularLocation>
</comment>
<dbReference type="InterPro" id="IPR053719">
    <property type="entry name" value="Lipogen_MT_Stabilize_sf"/>
</dbReference>
<dbReference type="GO" id="GO:0046890">
    <property type="term" value="P:regulation of lipid biosynthetic process"/>
    <property type="evidence" value="ECO:0007669"/>
    <property type="project" value="TreeGrafter"/>
</dbReference>